<proteinExistence type="predicted"/>
<feature type="domain" description="DNA-binding protein H-NS-like C-terminal" evidence="3">
    <location>
        <begin position="66"/>
        <end position="111"/>
    </location>
</feature>
<dbReference type="Gene3D" id="4.10.430.10">
    <property type="entry name" value="Histone-like protein H-NS, C-terminal domain"/>
    <property type="match status" value="1"/>
</dbReference>
<gene>
    <name evidence="4" type="primary">spb</name>
    <name evidence="4" type="ORF">HH1059_15330</name>
</gene>
<dbReference type="SUPFAM" id="SSF81273">
    <property type="entry name" value="H-NS histone-like proteins"/>
    <property type="match status" value="1"/>
</dbReference>
<dbReference type="Pfam" id="PF00816">
    <property type="entry name" value="Histone_HNS"/>
    <property type="match status" value="1"/>
</dbReference>
<sequence length="113" mass="12918">MGSQLDAINLEAFTDSELKELERCIEREQSRRERDRIKEAQRELRLVAAKYGVRPEDLLGGKEKTGSSGRKVPIKFRHPEDPAKAWSGRGRTPKWVEQWEASGGSRDQLRVDG</sequence>
<protein>
    <submittedName>
        <fullName evidence="4">DNA-binding protein</fullName>
    </submittedName>
</protein>
<dbReference type="EMBL" id="AP017372">
    <property type="protein sequence ID" value="BAU58239.1"/>
    <property type="molecule type" value="Genomic_DNA"/>
</dbReference>
<dbReference type="KEGG" id="hhk:HH1059_15330"/>
<feature type="coiled-coil region" evidence="1">
    <location>
        <begin position="18"/>
        <end position="50"/>
    </location>
</feature>
<evidence type="ECO:0000256" key="1">
    <source>
        <dbReference type="SAM" id="Coils"/>
    </source>
</evidence>
<dbReference type="AlphaFoldDB" id="A0A0X8XCL6"/>
<name>A0A0X8XCL6_HALHR</name>
<reference evidence="4" key="1">
    <citation type="submission" date="2016-02" db="EMBL/GenBank/DDBJ databases">
        <title>Halorhodospira halochloris DSM-1059 complete genome, version 2.</title>
        <authorList>
            <person name="Tsukatani Y."/>
        </authorList>
    </citation>
    <scope>NUCLEOTIDE SEQUENCE</scope>
    <source>
        <strain evidence="4">DSM 1059</strain>
    </source>
</reference>
<evidence type="ECO:0000313" key="5">
    <source>
        <dbReference type="Proteomes" id="UP000218890"/>
    </source>
</evidence>
<evidence type="ECO:0000259" key="3">
    <source>
        <dbReference type="SMART" id="SM00528"/>
    </source>
</evidence>
<dbReference type="RefSeq" id="WP_096409635.1">
    <property type="nucleotide sequence ID" value="NZ_AP017372.2"/>
</dbReference>
<evidence type="ECO:0000256" key="2">
    <source>
        <dbReference type="SAM" id="MobiDB-lite"/>
    </source>
</evidence>
<dbReference type="Proteomes" id="UP000218890">
    <property type="component" value="Chromosome"/>
</dbReference>
<keyword evidence="5" id="KW-1185">Reference proteome</keyword>
<keyword evidence="4" id="KW-0238">DNA-binding</keyword>
<dbReference type="GO" id="GO:0003677">
    <property type="term" value="F:DNA binding"/>
    <property type="evidence" value="ECO:0007669"/>
    <property type="project" value="UniProtKB-KW"/>
</dbReference>
<dbReference type="SMART" id="SM00528">
    <property type="entry name" value="HNS"/>
    <property type="match status" value="1"/>
</dbReference>
<dbReference type="OrthoDB" id="5297879at2"/>
<accession>A0A0X8XCL6</accession>
<feature type="region of interest" description="Disordered" evidence="2">
    <location>
        <begin position="57"/>
        <end position="113"/>
    </location>
</feature>
<evidence type="ECO:0000313" key="4">
    <source>
        <dbReference type="EMBL" id="BAU58239.1"/>
    </source>
</evidence>
<keyword evidence="1" id="KW-0175">Coiled coil</keyword>
<dbReference type="InterPro" id="IPR027444">
    <property type="entry name" value="H-NS_C_dom"/>
</dbReference>
<organism evidence="4 5">
    <name type="scientific">Halorhodospira halochloris</name>
    <name type="common">Ectothiorhodospira halochloris</name>
    <dbReference type="NCBI Taxonomy" id="1052"/>
    <lineage>
        <taxon>Bacteria</taxon>
        <taxon>Pseudomonadati</taxon>
        <taxon>Pseudomonadota</taxon>
        <taxon>Gammaproteobacteria</taxon>
        <taxon>Chromatiales</taxon>
        <taxon>Ectothiorhodospiraceae</taxon>
        <taxon>Halorhodospira</taxon>
    </lineage>
</organism>
<dbReference type="InterPro" id="IPR037150">
    <property type="entry name" value="H-NS_C_dom_sf"/>
</dbReference>